<dbReference type="Proteomes" id="UP000594430">
    <property type="component" value="Chromosome"/>
</dbReference>
<evidence type="ECO:0000256" key="1">
    <source>
        <dbReference type="ARBA" id="ARBA00004651"/>
    </source>
</evidence>
<protein>
    <recommendedName>
        <fullName evidence="4">Cytochrome bo(3) ubiquinol oxidase subunit 4</fullName>
    </recommendedName>
    <alternativeName>
        <fullName evidence="16">Cytochrome o ubiquinol oxidase subunit 4</fullName>
    </alternativeName>
    <alternativeName>
        <fullName evidence="13">Oxidase bo(3) subunit 4</fullName>
    </alternativeName>
    <alternativeName>
        <fullName evidence="14">Ubiquinol oxidase polypeptide IV</fullName>
    </alternativeName>
    <alternativeName>
        <fullName evidence="15">Ubiquinol oxidase subunit 4</fullName>
    </alternativeName>
</protein>
<keyword evidence="10" id="KW-0560">Oxidoreductase</keyword>
<dbReference type="InterPro" id="IPR005171">
    <property type="entry name" value="Cyt_c_oxidase_su4_prok"/>
</dbReference>
<evidence type="ECO:0000256" key="4">
    <source>
        <dbReference type="ARBA" id="ARBA00014689"/>
    </source>
</evidence>
<dbReference type="GO" id="GO:0005886">
    <property type="term" value="C:plasma membrane"/>
    <property type="evidence" value="ECO:0007669"/>
    <property type="project" value="UniProtKB-SubCell"/>
</dbReference>
<dbReference type="GO" id="GO:0019646">
    <property type="term" value="P:aerobic electron transport chain"/>
    <property type="evidence" value="ECO:0007669"/>
    <property type="project" value="TreeGrafter"/>
</dbReference>
<evidence type="ECO:0000256" key="16">
    <source>
        <dbReference type="ARBA" id="ARBA00032185"/>
    </source>
</evidence>
<evidence type="ECO:0000313" key="18">
    <source>
        <dbReference type="Proteomes" id="UP000594430"/>
    </source>
</evidence>
<comment type="subunit">
    <text evidence="3">Heterooctamer of two A chains, two B chains, two C chains and two D chains.</text>
</comment>
<evidence type="ECO:0000256" key="8">
    <source>
        <dbReference type="ARBA" id="ARBA00022982"/>
    </source>
</evidence>
<keyword evidence="11" id="KW-0472">Membrane</keyword>
<reference evidence="17 18" key="1">
    <citation type="submission" date="2020-11" db="EMBL/GenBank/DDBJ databases">
        <title>Pseudomonas fulva producing VIM-24.</title>
        <authorList>
            <person name="Liu S."/>
        </authorList>
    </citation>
    <scope>NUCLEOTIDE SEQUENCE [LARGE SCALE GENOMIC DNA]</scope>
    <source>
        <strain evidence="17 18">ZDHY414</strain>
    </source>
</reference>
<dbReference type="NCBIfam" id="TIGR02847">
    <property type="entry name" value="CyoD"/>
    <property type="match status" value="1"/>
</dbReference>
<evidence type="ECO:0000256" key="15">
    <source>
        <dbReference type="ARBA" id="ARBA00031887"/>
    </source>
</evidence>
<keyword evidence="6" id="KW-1003">Cell membrane</keyword>
<evidence type="ECO:0000256" key="11">
    <source>
        <dbReference type="ARBA" id="ARBA00023136"/>
    </source>
</evidence>
<comment type="subcellular location">
    <subcellularLocation>
        <location evidence="1">Cell membrane</location>
        <topology evidence="1">Multi-pass membrane protein</topology>
    </subcellularLocation>
</comment>
<evidence type="ECO:0000256" key="3">
    <source>
        <dbReference type="ARBA" id="ARBA00011700"/>
    </source>
</evidence>
<dbReference type="PANTHER" id="PTHR36835">
    <property type="entry name" value="CYTOCHROME BO(3) UBIQUINOL OXIDASE SUBUNIT 4"/>
    <property type="match status" value="1"/>
</dbReference>
<comment type="similarity">
    <text evidence="2">Belongs to the cytochrome c oxidase bacterial subunit 4 family.</text>
</comment>
<accession>A0A2L1WD25</accession>
<dbReference type="EMBL" id="CP064946">
    <property type="protein sequence ID" value="QPH50979.1"/>
    <property type="molecule type" value="Genomic_DNA"/>
</dbReference>
<proteinExistence type="inferred from homology"/>
<organism evidence="17 18">
    <name type="scientific">Pseudomonas fulva</name>
    <dbReference type="NCBI Taxonomy" id="47880"/>
    <lineage>
        <taxon>Bacteria</taxon>
        <taxon>Pseudomonadati</taxon>
        <taxon>Pseudomonadota</taxon>
        <taxon>Gammaproteobacteria</taxon>
        <taxon>Pseudomonadales</taxon>
        <taxon>Pseudomonadaceae</taxon>
        <taxon>Pseudomonas</taxon>
    </lineage>
</organism>
<dbReference type="InterPro" id="IPR014210">
    <property type="entry name" value="Cyt_o_ubiqinol_oxidase_su4"/>
</dbReference>
<dbReference type="Pfam" id="PF03626">
    <property type="entry name" value="COX4_pro"/>
    <property type="match status" value="1"/>
</dbReference>
<evidence type="ECO:0000256" key="7">
    <source>
        <dbReference type="ARBA" id="ARBA00022692"/>
    </source>
</evidence>
<keyword evidence="5" id="KW-0813">Transport</keyword>
<dbReference type="InterPro" id="IPR050968">
    <property type="entry name" value="Cytochrome_c_oxidase_bac_sub4"/>
</dbReference>
<dbReference type="PANTHER" id="PTHR36835:SF1">
    <property type="entry name" value="CYTOCHROME BO(3) UBIQUINOL OXIDASE SUBUNIT 4"/>
    <property type="match status" value="1"/>
</dbReference>
<dbReference type="GO" id="GO:0009319">
    <property type="term" value="C:cytochrome o ubiquinol oxidase complex"/>
    <property type="evidence" value="ECO:0007669"/>
    <property type="project" value="TreeGrafter"/>
</dbReference>
<evidence type="ECO:0000256" key="12">
    <source>
        <dbReference type="ARBA" id="ARBA00025694"/>
    </source>
</evidence>
<dbReference type="AlphaFoldDB" id="A0A2L1WD25"/>
<keyword evidence="7" id="KW-0812">Transmembrane</keyword>
<evidence type="ECO:0000256" key="13">
    <source>
        <dbReference type="ARBA" id="ARBA00030071"/>
    </source>
</evidence>
<name>A0A2L1WD25_9PSED</name>
<comment type="function">
    <text evidence="12">Cytochrome bo(3) ubiquinol terminal oxidase is the component of the aerobic respiratory chain of E.coli that predominates when cells are grown at high aeration. Has proton pump activity across the membrane in addition to electron transfer, pumping 2 protons/electron.</text>
</comment>
<evidence type="ECO:0000256" key="9">
    <source>
        <dbReference type="ARBA" id="ARBA00022989"/>
    </source>
</evidence>
<keyword evidence="9" id="KW-1133">Transmembrane helix</keyword>
<gene>
    <name evidence="17" type="primary">cyoD</name>
    <name evidence="17" type="ORF">IZU98_09910</name>
</gene>
<evidence type="ECO:0000256" key="10">
    <source>
        <dbReference type="ARBA" id="ARBA00023002"/>
    </source>
</evidence>
<dbReference type="GO" id="GO:0015078">
    <property type="term" value="F:proton transmembrane transporter activity"/>
    <property type="evidence" value="ECO:0007669"/>
    <property type="project" value="TreeGrafter"/>
</dbReference>
<dbReference type="GeneID" id="93442004"/>
<evidence type="ECO:0000256" key="2">
    <source>
        <dbReference type="ARBA" id="ARBA00008079"/>
    </source>
</evidence>
<sequence>MSRQSHVPSSAGASQSSHRSYNTGFVLAALLTLLPFGLAMYPSLPRHLTFMTVLVCALVQIVVHMVFFLHLTTAREQRWNLIALVFTVVIITLLVGLSLWIMYYVHYNMLGL</sequence>
<evidence type="ECO:0000313" key="17">
    <source>
        <dbReference type="EMBL" id="QPH50979.1"/>
    </source>
</evidence>
<dbReference type="GO" id="GO:0009486">
    <property type="term" value="F:cytochrome bo3 ubiquinol oxidase activity"/>
    <property type="evidence" value="ECO:0007669"/>
    <property type="project" value="InterPro"/>
</dbReference>
<evidence type="ECO:0000256" key="6">
    <source>
        <dbReference type="ARBA" id="ARBA00022475"/>
    </source>
</evidence>
<keyword evidence="8" id="KW-0249">Electron transport</keyword>
<dbReference type="RefSeq" id="WP_027915510.1">
    <property type="nucleotide sequence ID" value="NZ_BQIN01000024.1"/>
</dbReference>
<evidence type="ECO:0000256" key="14">
    <source>
        <dbReference type="ARBA" id="ARBA00030211"/>
    </source>
</evidence>
<evidence type="ECO:0000256" key="5">
    <source>
        <dbReference type="ARBA" id="ARBA00022448"/>
    </source>
</evidence>
<dbReference type="GO" id="GO:0015990">
    <property type="term" value="P:electron transport coupled proton transport"/>
    <property type="evidence" value="ECO:0007669"/>
    <property type="project" value="InterPro"/>
</dbReference>